<evidence type="ECO:0000259" key="10">
    <source>
        <dbReference type="PROSITE" id="PS50893"/>
    </source>
</evidence>
<dbReference type="EMBL" id="QJSP01000005">
    <property type="protein sequence ID" value="PYE18101.1"/>
    <property type="molecule type" value="Genomic_DNA"/>
</dbReference>
<evidence type="ECO:0000256" key="7">
    <source>
        <dbReference type="ARBA" id="ARBA00022967"/>
    </source>
</evidence>
<dbReference type="Gene3D" id="2.40.50.100">
    <property type="match status" value="1"/>
</dbReference>
<evidence type="ECO:0000256" key="2">
    <source>
        <dbReference type="ARBA" id="ARBA00022475"/>
    </source>
</evidence>
<dbReference type="InterPro" id="IPR008995">
    <property type="entry name" value="Mo/tungstate-bd_C_term_dom"/>
</dbReference>
<keyword evidence="4" id="KW-0997">Cell inner membrane</keyword>
<dbReference type="Pfam" id="PF03459">
    <property type="entry name" value="TOBE"/>
    <property type="match status" value="1"/>
</dbReference>
<evidence type="ECO:0000256" key="5">
    <source>
        <dbReference type="ARBA" id="ARBA00022741"/>
    </source>
</evidence>
<keyword evidence="2" id="KW-1003">Cell membrane</keyword>
<dbReference type="OrthoDB" id="9112331at2"/>
<dbReference type="GO" id="GO:0015689">
    <property type="term" value="P:molybdate ion transport"/>
    <property type="evidence" value="ECO:0007669"/>
    <property type="project" value="InterPro"/>
</dbReference>
<dbReference type="Pfam" id="PF00005">
    <property type="entry name" value="ABC_tran"/>
    <property type="match status" value="1"/>
</dbReference>
<dbReference type="PROSITE" id="PS50893">
    <property type="entry name" value="ABC_TRANSPORTER_2"/>
    <property type="match status" value="1"/>
</dbReference>
<dbReference type="SUPFAM" id="SSF50331">
    <property type="entry name" value="MOP-like"/>
    <property type="match status" value="1"/>
</dbReference>
<dbReference type="PANTHER" id="PTHR42781:SF1">
    <property type="entry name" value="THIAMINE IMPORT ATP-BINDING PROTEIN THIQ"/>
    <property type="match status" value="1"/>
</dbReference>
<organism evidence="12 13">
    <name type="scientific">Williamsia limnetica</name>
    <dbReference type="NCBI Taxonomy" id="882452"/>
    <lineage>
        <taxon>Bacteria</taxon>
        <taxon>Bacillati</taxon>
        <taxon>Actinomycetota</taxon>
        <taxon>Actinomycetes</taxon>
        <taxon>Mycobacteriales</taxon>
        <taxon>Nocardiaceae</taxon>
        <taxon>Williamsia</taxon>
    </lineage>
</organism>
<evidence type="ECO:0000256" key="4">
    <source>
        <dbReference type="ARBA" id="ARBA00022519"/>
    </source>
</evidence>
<dbReference type="InterPro" id="IPR003593">
    <property type="entry name" value="AAA+_ATPase"/>
</dbReference>
<dbReference type="InterPro" id="IPR003439">
    <property type="entry name" value="ABC_transporter-like_ATP-bd"/>
</dbReference>
<keyword evidence="1" id="KW-0813">Transport</keyword>
<evidence type="ECO:0000256" key="8">
    <source>
        <dbReference type="ARBA" id="ARBA00023136"/>
    </source>
</evidence>
<dbReference type="AlphaFoldDB" id="A0A318RJV4"/>
<dbReference type="InterPro" id="IPR004606">
    <property type="entry name" value="Mop_domain"/>
</dbReference>
<comment type="caution">
    <text evidence="12">The sequence shown here is derived from an EMBL/GenBank/DDBJ whole genome shotgun (WGS) entry which is preliminary data.</text>
</comment>
<feature type="domain" description="Mop" evidence="11">
    <location>
        <begin position="286"/>
        <end position="351"/>
    </location>
</feature>
<evidence type="ECO:0000256" key="9">
    <source>
        <dbReference type="PROSITE-ProRule" id="PRU01213"/>
    </source>
</evidence>
<dbReference type="PROSITE" id="PS51866">
    <property type="entry name" value="MOP"/>
    <property type="match status" value="1"/>
</dbReference>
<reference evidence="12 13" key="1">
    <citation type="submission" date="2018-06" db="EMBL/GenBank/DDBJ databases">
        <title>Genomic Encyclopedia of Type Strains, Phase IV (KMG-IV): sequencing the most valuable type-strain genomes for metagenomic binning, comparative biology and taxonomic classification.</title>
        <authorList>
            <person name="Goeker M."/>
        </authorList>
    </citation>
    <scope>NUCLEOTIDE SEQUENCE [LARGE SCALE GENOMIC DNA]</scope>
    <source>
        <strain evidence="12 13">DSM 45521</strain>
    </source>
</reference>
<name>A0A318RJV4_WILLI</name>
<evidence type="ECO:0000256" key="6">
    <source>
        <dbReference type="ARBA" id="ARBA00022840"/>
    </source>
</evidence>
<dbReference type="RefSeq" id="WP_110469457.1">
    <property type="nucleotide sequence ID" value="NZ_QJSP01000005.1"/>
</dbReference>
<keyword evidence="13" id="KW-1185">Reference proteome</keyword>
<protein>
    <submittedName>
        <fullName evidence="12">Molybdate transport system ATP-binding protein</fullName>
    </submittedName>
</protein>
<evidence type="ECO:0000256" key="1">
    <source>
        <dbReference type="ARBA" id="ARBA00022448"/>
    </source>
</evidence>
<dbReference type="InterPro" id="IPR005116">
    <property type="entry name" value="Transp-assoc_OB_typ1"/>
</dbReference>
<dbReference type="InterPro" id="IPR017871">
    <property type="entry name" value="ABC_transporter-like_CS"/>
</dbReference>
<keyword evidence="6 12" id="KW-0067">ATP-binding</keyword>
<dbReference type="Proteomes" id="UP000247591">
    <property type="component" value="Unassembled WGS sequence"/>
</dbReference>
<dbReference type="GO" id="GO:0005524">
    <property type="term" value="F:ATP binding"/>
    <property type="evidence" value="ECO:0007669"/>
    <property type="project" value="UniProtKB-KW"/>
</dbReference>
<proteinExistence type="predicted"/>
<evidence type="ECO:0000256" key="3">
    <source>
        <dbReference type="ARBA" id="ARBA00022505"/>
    </source>
</evidence>
<evidence type="ECO:0000313" key="13">
    <source>
        <dbReference type="Proteomes" id="UP000247591"/>
    </source>
</evidence>
<keyword evidence="3 9" id="KW-0500">Molybdenum</keyword>
<accession>A0A318RJV4</accession>
<evidence type="ECO:0000313" key="12">
    <source>
        <dbReference type="EMBL" id="PYE18101.1"/>
    </source>
</evidence>
<gene>
    <name evidence="12" type="ORF">DFR67_105246</name>
</gene>
<dbReference type="PROSITE" id="PS00211">
    <property type="entry name" value="ABC_TRANSPORTER_1"/>
    <property type="match status" value="1"/>
</dbReference>
<dbReference type="SUPFAM" id="SSF52540">
    <property type="entry name" value="P-loop containing nucleoside triphosphate hydrolases"/>
    <property type="match status" value="1"/>
</dbReference>
<dbReference type="Gene3D" id="3.40.50.300">
    <property type="entry name" value="P-loop containing nucleotide triphosphate hydrolases"/>
    <property type="match status" value="1"/>
</dbReference>
<keyword evidence="5" id="KW-0547">Nucleotide-binding</keyword>
<sequence length="353" mass="36970">MSGDLVAELVSEVPFLELSIQIPQGQTVAILGPNGAGKSTLMNMLAGLLRPESGSIAVGERELVGSTTFVPPHKRGIAMLSQQGMLFPHLTVAQNVAFAPAAAHLSRVEVRSRTKRWLDAVDATDLADRKPGQLSGGQSQRVALARALAADPDLLLLDEPFSALDVDVVHRIRSMLRRILLDRTRTTLLVTHDIADAVTLADSAIILGEGKIVAQGPVRELLASPVNQFAAQLAGLNLISGRWSGGVLESGRFAIAGMVDETPAAGASAMAAFSPRAVAVYREPPSGSPRNVVKGVVVQVVPQGDLARVDCLVGDGVVTAAITWAAVSELGLVADDEVALVIKATEVTVYPAR</sequence>
<dbReference type="PANTHER" id="PTHR42781">
    <property type="entry name" value="SPERMIDINE/PUTRESCINE IMPORT ATP-BINDING PROTEIN POTA"/>
    <property type="match status" value="1"/>
</dbReference>
<keyword evidence="7" id="KW-1278">Translocase</keyword>
<dbReference type="GO" id="GO:0016887">
    <property type="term" value="F:ATP hydrolysis activity"/>
    <property type="evidence" value="ECO:0007669"/>
    <property type="project" value="InterPro"/>
</dbReference>
<feature type="domain" description="ABC transporter" evidence="10">
    <location>
        <begin position="1"/>
        <end position="234"/>
    </location>
</feature>
<dbReference type="InterPro" id="IPR027417">
    <property type="entry name" value="P-loop_NTPase"/>
</dbReference>
<evidence type="ECO:0000259" key="11">
    <source>
        <dbReference type="PROSITE" id="PS51866"/>
    </source>
</evidence>
<keyword evidence="8" id="KW-0472">Membrane</keyword>
<dbReference type="SMART" id="SM00382">
    <property type="entry name" value="AAA"/>
    <property type="match status" value="1"/>
</dbReference>
<dbReference type="InterPro" id="IPR050093">
    <property type="entry name" value="ABC_SmlMolc_Importer"/>
</dbReference>